<dbReference type="Proteomes" id="UP000253495">
    <property type="component" value="Unassembled WGS sequence"/>
</dbReference>
<evidence type="ECO:0000313" key="2">
    <source>
        <dbReference type="Proteomes" id="UP000253495"/>
    </source>
</evidence>
<proteinExistence type="predicted"/>
<comment type="caution">
    <text evidence="1">The sequence shown here is derived from an EMBL/GenBank/DDBJ whole genome shotgun (WGS) entry which is preliminary data.</text>
</comment>
<protein>
    <recommendedName>
        <fullName evidence="3">Short subunit dehydrogenase</fullName>
    </recommendedName>
</protein>
<name>A0A368VJP0_9ACTN</name>
<dbReference type="InterPro" id="IPR036291">
    <property type="entry name" value="NAD(P)-bd_dom_sf"/>
</dbReference>
<gene>
    <name evidence="1" type="ORF">DFQ14_10959</name>
</gene>
<evidence type="ECO:0000313" key="1">
    <source>
        <dbReference type="EMBL" id="RCW40982.1"/>
    </source>
</evidence>
<accession>A0A368VJP0</accession>
<organism evidence="1 2">
    <name type="scientific">Halopolyspora algeriensis</name>
    <dbReference type="NCBI Taxonomy" id="1500506"/>
    <lineage>
        <taxon>Bacteria</taxon>
        <taxon>Bacillati</taxon>
        <taxon>Actinomycetota</taxon>
        <taxon>Actinomycetes</taxon>
        <taxon>Actinomycetes incertae sedis</taxon>
        <taxon>Halopolyspora</taxon>
    </lineage>
</organism>
<dbReference type="Gene3D" id="3.40.50.720">
    <property type="entry name" value="NAD(P)-binding Rossmann-like Domain"/>
    <property type="match status" value="2"/>
</dbReference>
<dbReference type="AlphaFoldDB" id="A0A368VJP0"/>
<reference evidence="1 2" key="1">
    <citation type="submission" date="2018-07" db="EMBL/GenBank/DDBJ databases">
        <title>Genomic Encyclopedia of Type Strains, Phase III (KMG-III): the genomes of soil and plant-associated and newly described type strains.</title>
        <authorList>
            <person name="Whitman W."/>
        </authorList>
    </citation>
    <scope>NUCLEOTIDE SEQUENCE [LARGE SCALE GENOMIC DNA]</scope>
    <source>
        <strain evidence="1 2">CECT 8575</strain>
    </source>
</reference>
<dbReference type="SUPFAM" id="SSF51735">
    <property type="entry name" value="NAD(P)-binding Rossmann-fold domains"/>
    <property type="match status" value="1"/>
</dbReference>
<dbReference type="EMBL" id="QPJC01000009">
    <property type="protein sequence ID" value="RCW40982.1"/>
    <property type="molecule type" value="Genomic_DNA"/>
</dbReference>
<sequence length="101" mass="10863">MTVLMAGCGDLGTEIGQRFADLGHRVVGLRRTPERLPAAIEGLLADELGVAPPAISPDEHAGSRGKRCDSSRLLATGFRLTYPTYREGYRVILAGHGIRHP</sequence>
<evidence type="ECO:0008006" key="3">
    <source>
        <dbReference type="Google" id="ProtNLM"/>
    </source>
</evidence>
<keyword evidence="2" id="KW-1185">Reference proteome</keyword>